<dbReference type="Proteomes" id="UP001396334">
    <property type="component" value="Unassembled WGS sequence"/>
</dbReference>
<organism evidence="1 2">
    <name type="scientific">Hibiscus sabdariffa</name>
    <name type="common">roselle</name>
    <dbReference type="NCBI Taxonomy" id="183260"/>
    <lineage>
        <taxon>Eukaryota</taxon>
        <taxon>Viridiplantae</taxon>
        <taxon>Streptophyta</taxon>
        <taxon>Embryophyta</taxon>
        <taxon>Tracheophyta</taxon>
        <taxon>Spermatophyta</taxon>
        <taxon>Magnoliopsida</taxon>
        <taxon>eudicotyledons</taxon>
        <taxon>Gunneridae</taxon>
        <taxon>Pentapetalae</taxon>
        <taxon>rosids</taxon>
        <taxon>malvids</taxon>
        <taxon>Malvales</taxon>
        <taxon>Malvaceae</taxon>
        <taxon>Malvoideae</taxon>
        <taxon>Hibiscus</taxon>
    </lineage>
</organism>
<accession>A0ABR2QNT4</accession>
<proteinExistence type="predicted"/>
<evidence type="ECO:0000313" key="2">
    <source>
        <dbReference type="Proteomes" id="UP001396334"/>
    </source>
</evidence>
<comment type="caution">
    <text evidence="1">The sequence shown here is derived from an EMBL/GenBank/DDBJ whole genome shotgun (WGS) entry which is preliminary data.</text>
</comment>
<keyword evidence="2" id="KW-1185">Reference proteome</keyword>
<protein>
    <submittedName>
        <fullName evidence="1">Uncharacterized protein</fullName>
    </submittedName>
</protein>
<reference evidence="1 2" key="1">
    <citation type="journal article" date="2024" name="G3 (Bethesda)">
        <title>Genome assembly of Hibiscus sabdariffa L. provides insights into metabolisms of medicinal natural products.</title>
        <authorList>
            <person name="Kim T."/>
        </authorList>
    </citation>
    <scope>NUCLEOTIDE SEQUENCE [LARGE SCALE GENOMIC DNA]</scope>
    <source>
        <strain evidence="1">TK-2024</strain>
        <tissue evidence="1">Old leaves</tissue>
    </source>
</reference>
<dbReference type="EMBL" id="JBBPBN010000035">
    <property type="protein sequence ID" value="KAK9002255.1"/>
    <property type="molecule type" value="Genomic_DNA"/>
</dbReference>
<gene>
    <name evidence="1" type="ORF">V6N11_024940</name>
</gene>
<name>A0ABR2QNT4_9ROSI</name>
<evidence type="ECO:0000313" key="1">
    <source>
        <dbReference type="EMBL" id="KAK9002255.1"/>
    </source>
</evidence>
<sequence>MRNDKIFMEKPESSKELLSNTKWRALVWVKASKEGLFENVDEWWQNPSNCLIGSVKFNIEAGVQWMGVGCGETFGDFPRHRGGRGPFHSGLACGSYYGGGYGYGGRDRGIWHGKSCQLASCWNRVQLVDQTVPRDCMNVPTKLKIGL</sequence>